<evidence type="ECO:0000259" key="4">
    <source>
        <dbReference type="PROSITE" id="PS50949"/>
    </source>
</evidence>
<dbReference type="SMART" id="SM00345">
    <property type="entry name" value="HTH_GNTR"/>
    <property type="match status" value="1"/>
</dbReference>
<dbReference type="InterPro" id="IPR028978">
    <property type="entry name" value="Chorismate_lyase_/UTRA_dom_sf"/>
</dbReference>
<dbReference type="InterPro" id="IPR036390">
    <property type="entry name" value="WH_DNA-bd_sf"/>
</dbReference>
<dbReference type="PRINTS" id="PR00035">
    <property type="entry name" value="HTHGNTR"/>
</dbReference>
<keyword evidence="6" id="KW-1185">Reference proteome</keyword>
<feature type="domain" description="HTH gntR-type" evidence="4">
    <location>
        <begin position="21"/>
        <end position="88"/>
    </location>
</feature>
<protein>
    <submittedName>
        <fullName evidence="5">GntR family transcriptional regulator</fullName>
    </submittedName>
</protein>
<dbReference type="InterPro" id="IPR000524">
    <property type="entry name" value="Tscrpt_reg_HTH_GntR"/>
</dbReference>
<dbReference type="InterPro" id="IPR036388">
    <property type="entry name" value="WH-like_DNA-bd_sf"/>
</dbReference>
<dbReference type="GO" id="GO:0045892">
    <property type="term" value="P:negative regulation of DNA-templated transcription"/>
    <property type="evidence" value="ECO:0007669"/>
    <property type="project" value="TreeGrafter"/>
</dbReference>
<dbReference type="CDD" id="cd07377">
    <property type="entry name" value="WHTH_GntR"/>
    <property type="match status" value="1"/>
</dbReference>
<dbReference type="GO" id="GO:0003700">
    <property type="term" value="F:DNA-binding transcription factor activity"/>
    <property type="evidence" value="ECO:0007669"/>
    <property type="project" value="InterPro"/>
</dbReference>
<dbReference type="AlphaFoldDB" id="A0A927N6E0"/>
<dbReference type="InterPro" id="IPR050679">
    <property type="entry name" value="Bact_HTH_transcr_reg"/>
</dbReference>
<dbReference type="RefSeq" id="WP_192754361.1">
    <property type="nucleotide sequence ID" value="NZ_BAABJL010000042.1"/>
</dbReference>
<proteinExistence type="predicted"/>
<dbReference type="Proteomes" id="UP000638648">
    <property type="component" value="Unassembled WGS sequence"/>
</dbReference>
<dbReference type="SUPFAM" id="SSF64288">
    <property type="entry name" value="Chorismate lyase-like"/>
    <property type="match status" value="1"/>
</dbReference>
<dbReference type="EMBL" id="JADBEM010000001">
    <property type="protein sequence ID" value="MBE1611098.1"/>
    <property type="molecule type" value="Genomic_DNA"/>
</dbReference>
<accession>A0A927N6E0</accession>
<dbReference type="PANTHER" id="PTHR44846">
    <property type="entry name" value="MANNOSYL-D-GLYCERATE TRANSPORT/METABOLISM SYSTEM REPRESSOR MNGR-RELATED"/>
    <property type="match status" value="1"/>
</dbReference>
<dbReference type="Gene3D" id="1.10.10.10">
    <property type="entry name" value="Winged helix-like DNA-binding domain superfamily/Winged helix DNA-binding domain"/>
    <property type="match status" value="1"/>
</dbReference>
<evidence type="ECO:0000313" key="5">
    <source>
        <dbReference type="EMBL" id="MBE1611098.1"/>
    </source>
</evidence>
<keyword evidence="1" id="KW-0805">Transcription regulation</keyword>
<evidence type="ECO:0000313" key="6">
    <source>
        <dbReference type="Proteomes" id="UP000638648"/>
    </source>
</evidence>
<comment type="caution">
    <text evidence="5">The sequence shown here is derived from an EMBL/GenBank/DDBJ whole genome shotgun (WGS) entry which is preliminary data.</text>
</comment>
<reference evidence="5" key="1">
    <citation type="submission" date="2020-10" db="EMBL/GenBank/DDBJ databases">
        <title>Sequencing the genomes of 1000 actinobacteria strains.</title>
        <authorList>
            <person name="Klenk H.-P."/>
        </authorList>
    </citation>
    <scope>NUCLEOTIDE SEQUENCE</scope>
    <source>
        <strain evidence="5">DSM 45354</strain>
    </source>
</reference>
<name>A0A927N6E0_9ACTN</name>
<dbReference type="Pfam" id="PF00392">
    <property type="entry name" value="GntR"/>
    <property type="match status" value="1"/>
</dbReference>
<organism evidence="5 6">
    <name type="scientific">Actinopolymorpha pittospori</name>
    <dbReference type="NCBI Taxonomy" id="648752"/>
    <lineage>
        <taxon>Bacteria</taxon>
        <taxon>Bacillati</taxon>
        <taxon>Actinomycetota</taxon>
        <taxon>Actinomycetes</taxon>
        <taxon>Propionibacteriales</taxon>
        <taxon>Actinopolymorphaceae</taxon>
        <taxon>Actinopolymorpha</taxon>
    </lineage>
</organism>
<dbReference type="SMART" id="SM00866">
    <property type="entry name" value="UTRA"/>
    <property type="match status" value="1"/>
</dbReference>
<dbReference type="PANTHER" id="PTHR44846:SF1">
    <property type="entry name" value="MANNOSYL-D-GLYCERATE TRANSPORT_METABOLISM SYSTEM REPRESSOR MNGR-RELATED"/>
    <property type="match status" value="1"/>
</dbReference>
<evidence type="ECO:0000256" key="1">
    <source>
        <dbReference type="ARBA" id="ARBA00023015"/>
    </source>
</evidence>
<dbReference type="PROSITE" id="PS50949">
    <property type="entry name" value="HTH_GNTR"/>
    <property type="match status" value="1"/>
</dbReference>
<evidence type="ECO:0000256" key="3">
    <source>
        <dbReference type="ARBA" id="ARBA00023163"/>
    </source>
</evidence>
<keyword evidence="3" id="KW-0804">Transcription</keyword>
<evidence type="ECO:0000256" key="2">
    <source>
        <dbReference type="ARBA" id="ARBA00023125"/>
    </source>
</evidence>
<keyword evidence="2" id="KW-0238">DNA-binding</keyword>
<dbReference type="GO" id="GO:0003677">
    <property type="term" value="F:DNA binding"/>
    <property type="evidence" value="ECO:0007669"/>
    <property type="project" value="UniProtKB-KW"/>
</dbReference>
<dbReference type="Gene3D" id="3.40.1410.10">
    <property type="entry name" value="Chorismate lyase-like"/>
    <property type="match status" value="1"/>
</dbReference>
<sequence>MSRTRHEIDPSLLATTALAADRPKGYQLRKILEELADRLPPGALMPSERVLADHFKISRTTVRQEIERMVTDGVLLRRHGHGTVVAEPRPAHADLITSFSRDMRARGMTPGSRVLSATVEPATGRVAARLEIGTGSPVLHLVRLRTADGSPMARESTDVPLARFPGLEGLHWDERSLFDTLEERFGVRPATSDAHILAVVPDPHDAELLEIEPHQPCLLIEAVTRDGAGLVLESERSLYRGDRYEVLARARRGHH</sequence>
<gene>
    <name evidence="5" type="ORF">HEB94_007946</name>
</gene>
<dbReference type="SUPFAM" id="SSF46785">
    <property type="entry name" value="Winged helix' DNA-binding domain"/>
    <property type="match status" value="1"/>
</dbReference>
<dbReference type="Pfam" id="PF07702">
    <property type="entry name" value="UTRA"/>
    <property type="match status" value="1"/>
</dbReference>
<dbReference type="InterPro" id="IPR011663">
    <property type="entry name" value="UTRA"/>
</dbReference>